<proteinExistence type="inferred from homology"/>
<keyword evidence="13" id="KW-1185">Reference proteome</keyword>
<dbReference type="PANTHER" id="PTHR31576">
    <property type="entry name" value="TATA BOX-BINDING PROTEIN-ASSOCIATED FACTOR RNA POLYMERASE I SUBUNIT B"/>
    <property type="match status" value="1"/>
</dbReference>
<evidence type="ECO:0000313" key="13">
    <source>
        <dbReference type="Proteomes" id="UP001497516"/>
    </source>
</evidence>
<sequence>MEEEDETIDFVCQVCCRRRSFHQNEGFYYCEDCGTQAEGINVTGVADEDRMDKTGGGGGGLYNVRSARHSKATPSQPTKVEPNHSSQLWYRFTQELEGTKEITPKKDLNRDSDSDCDANGPTEPRDFGPAATGTLDYADYYNEVRIRYMMGMQWMIQLQCEALVEMFNVSPLICGVASSVWLRFVAFSGVCKDAWANDSMTESETQNWGEPDDGKDRGRHSNEPRNAYGQRAIMVWFRSLRKAIPLDYSLAICFLACHVAREAVLPTDIVKWSVEGRIPYFAAYVEIEKRFEQPSLACPISLALMFRPSQPVPFQKLEAMAASIAELIGLNLPPVNFYAVASCYLNKLSVPGDKILPHACRIYEWSMPPDLWLSTNELRLPTRVCVMSILIVAIRLLYNINGFGAWEKSLSKCVPSGVRGDADKDTGYPLDEMADSSENFVTNERVVQELEFDSGELLRNLEAEYSEMGEPCEFAKDLTSYLRYCNDVVFAGAGSSSQKGQREEEELIEKLWNFYLNAKECEPGEEEPKIHNSHSCIQKRSRNNDEGYFPTQPVPRQVRGMSHESPSPHSSNSHGNDSLLQNSYNTDPSEETAIRKLKSDMEENRFCYIPPRVNAKRLGYLQYARKQDEGILRYVAHADYYILLRSCAKVAEVDIRIMHIGVLSLERRLAWLEKRTHHCMHLTPPSITCDFCRDVAACGHDVGGLTL</sequence>
<keyword evidence="8" id="KW-0804">Transcription</keyword>
<evidence type="ECO:0000256" key="1">
    <source>
        <dbReference type="ARBA" id="ARBA00004604"/>
    </source>
</evidence>
<dbReference type="EMBL" id="OZ034818">
    <property type="protein sequence ID" value="CAL1390195.1"/>
    <property type="molecule type" value="Genomic_DNA"/>
</dbReference>
<feature type="compositionally biased region" description="Low complexity" evidence="10">
    <location>
        <begin position="563"/>
        <end position="578"/>
    </location>
</feature>
<reference evidence="12 13" key="1">
    <citation type="submission" date="2024-04" db="EMBL/GenBank/DDBJ databases">
        <authorList>
            <person name="Fracassetti M."/>
        </authorList>
    </citation>
    <scope>NUCLEOTIDE SEQUENCE [LARGE SCALE GENOMIC DNA]</scope>
</reference>
<dbReference type="Proteomes" id="UP001497516">
    <property type="component" value="Chromosome 5"/>
</dbReference>
<evidence type="ECO:0000256" key="10">
    <source>
        <dbReference type="SAM" id="MobiDB-lite"/>
    </source>
</evidence>
<evidence type="ECO:0000256" key="4">
    <source>
        <dbReference type="ARBA" id="ARBA00022771"/>
    </source>
</evidence>
<keyword evidence="9" id="KW-0539">Nucleus</keyword>
<dbReference type="GO" id="GO:0001164">
    <property type="term" value="F:RNA polymerase I core promoter sequence-specific DNA binding"/>
    <property type="evidence" value="ECO:0007669"/>
    <property type="project" value="InterPro"/>
</dbReference>
<feature type="compositionally biased region" description="Basic and acidic residues" evidence="10">
    <location>
        <begin position="212"/>
        <end position="223"/>
    </location>
</feature>
<keyword evidence="6" id="KW-0805">Transcription regulation</keyword>
<evidence type="ECO:0000256" key="9">
    <source>
        <dbReference type="ARBA" id="ARBA00023242"/>
    </source>
</evidence>
<feature type="region of interest" description="Disordered" evidence="10">
    <location>
        <begin position="201"/>
        <end position="224"/>
    </location>
</feature>
<evidence type="ECO:0000313" key="12">
    <source>
        <dbReference type="EMBL" id="CAL1390195.1"/>
    </source>
</evidence>
<dbReference type="GO" id="GO:0042790">
    <property type="term" value="P:nucleolar large rRNA transcription by RNA polymerase I"/>
    <property type="evidence" value="ECO:0007669"/>
    <property type="project" value="TreeGrafter"/>
</dbReference>
<keyword evidence="7" id="KW-0238">DNA-binding</keyword>
<evidence type="ECO:0000256" key="3">
    <source>
        <dbReference type="ARBA" id="ARBA00022723"/>
    </source>
</evidence>
<gene>
    <name evidence="12" type="ORF">LTRI10_LOCUS31002</name>
</gene>
<dbReference type="GO" id="GO:0070860">
    <property type="term" value="C:RNA polymerase I core factor complex"/>
    <property type="evidence" value="ECO:0007669"/>
    <property type="project" value="InterPro"/>
</dbReference>
<dbReference type="GO" id="GO:0008270">
    <property type="term" value="F:zinc ion binding"/>
    <property type="evidence" value="ECO:0007669"/>
    <property type="project" value="UniProtKB-KW"/>
</dbReference>
<feature type="domain" description="Rrn7/TAF1B N-terminal cyclin" evidence="11">
    <location>
        <begin position="152"/>
        <end position="286"/>
    </location>
</feature>
<feature type="region of interest" description="Disordered" evidence="10">
    <location>
        <begin position="524"/>
        <end position="591"/>
    </location>
</feature>
<protein>
    <recommendedName>
        <fullName evidence="11">Rrn7/TAF1B N-terminal cyclin domain-containing protein</fullName>
    </recommendedName>
</protein>
<evidence type="ECO:0000256" key="2">
    <source>
        <dbReference type="ARBA" id="ARBA00006899"/>
    </source>
</evidence>
<dbReference type="AlphaFoldDB" id="A0AAV2EW51"/>
<keyword evidence="5" id="KW-0862">Zinc</keyword>
<feature type="compositionally biased region" description="Basic and acidic residues" evidence="10">
    <location>
        <begin position="101"/>
        <end position="113"/>
    </location>
</feature>
<keyword evidence="3" id="KW-0479">Metal-binding</keyword>
<name>A0AAV2EW51_9ROSI</name>
<feature type="region of interest" description="Disordered" evidence="10">
    <location>
        <begin position="101"/>
        <end position="130"/>
    </location>
</feature>
<evidence type="ECO:0000256" key="7">
    <source>
        <dbReference type="ARBA" id="ARBA00023125"/>
    </source>
</evidence>
<evidence type="ECO:0000256" key="8">
    <source>
        <dbReference type="ARBA" id="ARBA00023163"/>
    </source>
</evidence>
<evidence type="ECO:0000256" key="6">
    <source>
        <dbReference type="ARBA" id="ARBA00023015"/>
    </source>
</evidence>
<dbReference type="Pfam" id="PF20644">
    <property type="entry name" value="Rrn7_cyclin_N"/>
    <property type="match status" value="1"/>
</dbReference>
<accession>A0AAV2EW51</accession>
<evidence type="ECO:0000256" key="5">
    <source>
        <dbReference type="ARBA" id="ARBA00022833"/>
    </source>
</evidence>
<comment type="similarity">
    <text evidence="2">Belongs to the RRN7/TAF1B family.</text>
</comment>
<comment type="subcellular location">
    <subcellularLocation>
        <location evidence="1">Nucleus</location>
        <location evidence="1">Nucleolus</location>
    </subcellularLocation>
</comment>
<keyword evidence="4" id="KW-0863">Zinc-finger</keyword>
<evidence type="ECO:0000259" key="11">
    <source>
        <dbReference type="Pfam" id="PF20644"/>
    </source>
</evidence>
<organism evidence="12 13">
    <name type="scientific">Linum trigynum</name>
    <dbReference type="NCBI Taxonomy" id="586398"/>
    <lineage>
        <taxon>Eukaryota</taxon>
        <taxon>Viridiplantae</taxon>
        <taxon>Streptophyta</taxon>
        <taxon>Embryophyta</taxon>
        <taxon>Tracheophyta</taxon>
        <taxon>Spermatophyta</taxon>
        <taxon>Magnoliopsida</taxon>
        <taxon>eudicotyledons</taxon>
        <taxon>Gunneridae</taxon>
        <taxon>Pentapetalae</taxon>
        <taxon>rosids</taxon>
        <taxon>fabids</taxon>
        <taxon>Malpighiales</taxon>
        <taxon>Linaceae</taxon>
        <taxon>Linum</taxon>
    </lineage>
</organism>
<dbReference type="InterPro" id="IPR033599">
    <property type="entry name" value="TAF1B/Rrn7"/>
</dbReference>
<dbReference type="PANTHER" id="PTHR31576:SF2">
    <property type="entry name" value="TATA BOX-BINDING PROTEIN-ASSOCIATED FACTOR RNA POLYMERASE I SUBUNIT B"/>
    <property type="match status" value="1"/>
</dbReference>
<dbReference type="InterPro" id="IPR048540">
    <property type="entry name" value="Rrn7_cyclin_N"/>
</dbReference>